<protein>
    <submittedName>
        <fullName evidence="10">Glycosyl transferase</fullName>
    </submittedName>
</protein>
<keyword evidence="3" id="KW-0328">Glycosyltransferase</keyword>
<feature type="transmembrane region" description="Helical" evidence="8">
    <location>
        <begin position="162"/>
        <end position="191"/>
    </location>
</feature>
<dbReference type="GO" id="GO:0005886">
    <property type="term" value="C:plasma membrane"/>
    <property type="evidence" value="ECO:0007669"/>
    <property type="project" value="UniProtKB-SubCell"/>
</dbReference>
<dbReference type="GO" id="GO:0009103">
    <property type="term" value="P:lipopolysaccharide biosynthetic process"/>
    <property type="evidence" value="ECO:0007669"/>
    <property type="project" value="UniProtKB-ARBA"/>
</dbReference>
<evidence type="ECO:0000256" key="8">
    <source>
        <dbReference type="SAM" id="Phobius"/>
    </source>
</evidence>
<evidence type="ECO:0000256" key="1">
    <source>
        <dbReference type="ARBA" id="ARBA00004651"/>
    </source>
</evidence>
<evidence type="ECO:0000256" key="4">
    <source>
        <dbReference type="ARBA" id="ARBA00022679"/>
    </source>
</evidence>
<organism evidence="10 11">
    <name type="scientific">Leptospira hartskeerlii</name>
    <dbReference type="NCBI Taxonomy" id="2023177"/>
    <lineage>
        <taxon>Bacteria</taxon>
        <taxon>Pseudomonadati</taxon>
        <taxon>Spirochaetota</taxon>
        <taxon>Spirochaetia</taxon>
        <taxon>Leptospirales</taxon>
        <taxon>Leptospiraceae</taxon>
        <taxon>Leptospira</taxon>
    </lineage>
</organism>
<dbReference type="OrthoDB" id="9815691at2"/>
<sequence>MRNLHLPITLLVYLLLLLIGLGSFSLIDWDENIYGAASKSMLETGEYFRIQVNGQAFSEKPPFFFWLANVFYKVFGLSEFSTRLPSVFSGILSFLILVRFGTFLHSKKFGYVWAFLYSASLLPLLLARTAYIDHLFNTFILASVLSLYLYETKEKGDFRYRAIWILAAAFFGGIAVLTKGPLGLAIPLFIFGTNRLLDRNFRIRIFDFILFGVVAIAVLSFYYLTNFILYGNEFIVQFFDFQKKLLTKSLESHTGPWFYHFIVMFIGFFPWTILLLPSAKNWRMFTDPKISRISRYFLVWLGVVLLIFSIVQTKLPHYSSSIYIPLSFFASYLILEKPEILKSNSFSFCFLGIGIVVGLIFLLLPQISEYSGSTMSVGKELLPSFNFWYSSSGLVLLLGILIGFVGLQLFRREKEEGRALFLVSTWTSMLIFVGVLSSTITPKIISFLQDGNLRLYDKAEKSGNQIVYYKYLSFYPMFYREKKIHMIGSYKFKDETFLLDTEEKLSIICNRNSVLELVLTYPQRSFQEVSSENGIVLLDSAPK</sequence>
<keyword evidence="11" id="KW-1185">Reference proteome</keyword>
<dbReference type="PANTHER" id="PTHR33908:SF3">
    <property type="entry name" value="UNDECAPRENYL PHOSPHATE-ALPHA-4-AMINO-4-DEOXY-L-ARABINOSE ARABINOSYL TRANSFERASE"/>
    <property type="match status" value="1"/>
</dbReference>
<keyword evidence="7 8" id="KW-0472">Membrane</keyword>
<reference evidence="10 11" key="1">
    <citation type="submission" date="2017-07" db="EMBL/GenBank/DDBJ databases">
        <title>Leptospira spp. isolated from tropical soils.</title>
        <authorList>
            <person name="Thibeaux R."/>
            <person name="Iraola G."/>
            <person name="Ferres I."/>
            <person name="Bierque E."/>
            <person name="Girault D."/>
            <person name="Soupe-Gilbert M.-E."/>
            <person name="Picardeau M."/>
            <person name="Goarant C."/>
        </authorList>
    </citation>
    <scope>NUCLEOTIDE SEQUENCE [LARGE SCALE GENOMIC DNA]</scope>
    <source>
        <strain evidence="10 11">MCA1-C-A1</strain>
    </source>
</reference>
<feature type="transmembrane region" description="Helical" evidence="8">
    <location>
        <begin position="257"/>
        <end position="276"/>
    </location>
</feature>
<feature type="transmembrane region" description="Helical" evidence="8">
    <location>
        <begin position="419"/>
        <end position="440"/>
    </location>
</feature>
<dbReference type="PANTHER" id="PTHR33908">
    <property type="entry name" value="MANNOSYLTRANSFERASE YKCB-RELATED"/>
    <property type="match status" value="1"/>
</dbReference>
<feature type="transmembrane region" description="Helical" evidence="8">
    <location>
        <begin position="387"/>
        <end position="407"/>
    </location>
</feature>
<keyword evidence="4 10" id="KW-0808">Transferase</keyword>
<feature type="transmembrane region" description="Helical" evidence="8">
    <location>
        <begin position="110"/>
        <end position="127"/>
    </location>
</feature>
<dbReference type="GO" id="GO:0016763">
    <property type="term" value="F:pentosyltransferase activity"/>
    <property type="evidence" value="ECO:0007669"/>
    <property type="project" value="TreeGrafter"/>
</dbReference>
<comment type="caution">
    <text evidence="10">The sequence shown here is derived from an EMBL/GenBank/DDBJ whole genome shotgun (WGS) entry which is preliminary data.</text>
</comment>
<feature type="transmembrane region" description="Helical" evidence="8">
    <location>
        <begin position="318"/>
        <end position="335"/>
    </location>
</feature>
<dbReference type="EMBL" id="NPDN01000003">
    <property type="protein sequence ID" value="PJZ26075.1"/>
    <property type="molecule type" value="Genomic_DNA"/>
</dbReference>
<dbReference type="GO" id="GO:0010041">
    <property type="term" value="P:response to iron(III) ion"/>
    <property type="evidence" value="ECO:0007669"/>
    <property type="project" value="TreeGrafter"/>
</dbReference>
<feature type="transmembrane region" description="Helical" evidence="8">
    <location>
        <begin position="87"/>
        <end position="104"/>
    </location>
</feature>
<dbReference type="InterPro" id="IPR038731">
    <property type="entry name" value="RgtA/B/C-like"/>
</dbReference>
<accession>A0A2M9XEF5</accession>
<dbReference type="RefSeq" id="WP_100705872.1">
    <property type="nucleotide sequence ID" value="NZ_NPDL01000003.1"/>
</dbReference>
<evidence type="ECO:0000313" key="10">
    <source>
        <dbReference type="EMBL" id="PJZ26075.1"/>
    </source>
</evidence>
<evidence type="ECO:0000256" key="7">
    <source>
        <dbReference type="ARBA" id="ARBA00023136"/>
    </source>
</evidence>
<keyword evidence="5 8" id="KW-0812">Transmembrane</keyword>
<gene>
    <name evidence="10" type="ORF">CH357_06115</name>
</gene>
<dbReference type="InterPro" id="IPR050297">
    <property type="entry name" value="LipidA_mod_glycosyltrf_83"/>
</dbReference>
<name>A0A2M9XEF5_9LEPT</name>
<feature type="transmembrane region" description="Helical" evidence="8">
    <location>
        <begin position="203"/>
        <end position="224"/>
    </location>
</feature>
<evidence type="ECO:0000256" key="3">
    <source>
        <dbReference type="ARBA" id="ARBA00022676"/>
    </source>
</evidence>
<evidence type="ECO:0000256" key="2">
    <source>
        <dbReference type="ARBA" id="ARBA00022475"/>
    </source>
</evidence>
<keyword evidence="2" id="KW-1003">Cell membrane</keyword>
<proteinExistence type="predicted"/>
<feature type="domain" description="Glycosyltransferase RgtA/B/C/D-like" evidence="9">
    <location>
        <begin position="60"/>
        <end position="218"/>
    </location>
</feature>
<keyword evidence="6 8" id="KW-1133">Transmembrane helix</keyword>
<feature type="transmembrane region" description="Helical" evidence="8">
    <location>
        <begin position="347"/>
        <end position="367"/>
    </location>
</feature>
<feature type="transmembrane region" description="Helical" evidence="8">
    <location>
        <begin position="296"/>
        <end position="312"/>
    </location>
</feature>
<evidence type="ECO:0000256" key="5">
    <source>
        <dbReference type="ARBA" id="ARBA00022692"/>
    </source>
</evidence>
<comment type="subcellular location">
    <subcellularLocation>
        <location evidence="1">Cell membrane</location>
        <topology evidence="1">Multi-pass membrane protein</topology>
    </subcellularLocation>
</comment>
<evidence type="ECO:0000313" key="11">
    <source>
        <dbReference type="Proteomes" id="UP000232196"/>
    </source>
</evidence>
<evidence type="ECO:0000259" key="9">
    <source>
        <dbReference type="Pfam" id="PF13231"/>
    </source>
</evidence>
<evidence type="ECO:0000256" key="6">
    <source>
        <dbReference type="ARBA" id="ARBA00022989"/>
    </source>
</evidence>
<dbReference type="Proteomes" id="UP000232196">
    <property type="component" value="Unassembled WGS sequence"/>
</dbReference>
<dbReference type="Pfam" id="PF13231">
    <property type="entry name" value="PMT_2"/>
    <property type="match status" value="1"/>
</dbReference>
<dbReference type="AlphaFoldDB" id="A0A2M9XEF5"/>